<keyword evidence="7" id="KW-1185">Reference proteome</keyword>
<dbReference type="Pfam" id="PF00126">
    <property type="entry name" value="HTH_1"/>
    <property type="match status" value="1"/>
</dbReference>
<dbReference type="InterPro" id="IPR036390">
    <property type="entry name" value="WH_DNA-bd_sf"/>
</dbReference>
<dbReference type="InterPro" id="IPR005119">
    <property type="entry name" value="LysR_subst-bd"/>
</dbReference>
<gene>
    <name evidence="6" type="ORF">FAZ98_29925</name>
</gene>
<feature type="domain" description="HTH lysR-type" evidence="5">
    <location>
        <begin position="1"/>
        <end position="58"/>
    </location>
</feature>
<dbReference type="PANTHER" id="PTHR30537:SF68">
    <property type="entry name" value="TRANSCRIPTIONAL REGULATOR-RELATED"/>
    <property type="match status" value="1"/>
</dbReference>
<dbReference type="PROSITE" id="PS50931">
    <property type="entry name" value="HTH_LYSR"/>
    <property type="match status" value="1"/>
</dbReference>
<evidence type="ECO:0000256" key="4">
    <source>
        <dbReference type="ARBA" id="ARBA00023163"/>
    </source>
</evidence>
<sequence>MDLAALADFNAVAEHRGFGPASRAVGRPKATLSRHVAELEMALGVRLVERGSRALRLTEEGHALHERTRGLLAEIDEAGEAVAARAPVPRGRLRISAPMVYGHVVLSRLAARYALAYPQVELEIVAEDRVADPVQDGFDLVIRINPPQDVLLVGRRIATDRRVLVAPPGLSMPGLPRDVSEPLALPAVLLGTPAASASWQIEMSDGTVRTVAPAPVLRMSSLLMVREAVLDGAGVALLPALLVETDVQAGRLVQLGVDAGPAVEIWALYSSRRLLSAKVRAFVDLLQQFGGARRGTGF</sequence>
<organism evidence="6 7">
    <name type="scientific">Paraburkholderia acidisoli</name>
    <dbReference type="NCBI Taxonomy" id="2571748"/>
    <lineage>
        <taxon>Bacteria</taxon>
        <taxon>Pseudomonadati</taxon>
        <taxon>Pseudomonadota</taxon>
        <taxon>Betaproteobacteria</taxon>
        <taxon>Burkholderiales</taxon>
        <taxon>Burkholderiaceae</taxon>
        <taxon>Paraburkholderia</taxon>
    </lineage>
</organism>
<dbReference type="Proteomes" id="UP000433577">
    <property type="component" value="Chromosome 4"/>
</dbReference>
<proteinExistence type="inferred from homology"/>
<keyword evidence="2" id="KW-0805">Transcription regulation</keyword>
<dbReference type="Pfam" id="PF03466">
    <property type="entry name" value="LysR_substrate"/>
    <property type="match status" value="1"/>
</dbReference>
<keyword evidence="3" id="KW-0238">DNA-binding</keyword>
<evidence type="ECO:0000256" key="2">
    <source>
        <dbReference type="ARBA" id="ARBA00023015"/>
    </source>
</evidence>
<evidence type="ECO:0000259" key="5">
    <source>
        <dbReference type="PROSITE" id="PS50931"/>
    </source>
</evidence>
<dbReference type="InterPro" id="IPR058163">
    <property type="entry name" value="LysR-type_TF_proteobact-type"/>
</dbReference>
<dbReference type="PANTHER" id="PTHR30537">
    <property type="entry name" value="HTH-TYPE TRANSCRIPTIONAL REGULATOR"/>
    <property type="match status" value="1"/>
</dbReference>
<evidence type="ECO:0000313" key="7">
    <source>
        <dbReference type="Proteomes" id="UP000433577"/>
    </source>
</evidence>
<dbReference type="InterPro" id="IPR036388">
    <property type="entry name" value="WH-like_DNA-bd_sf"/>
</dbReference>
<name>A0A7Z2JHQ5_9BURK</name>
<comment type="similarity">
    <text evidence="1">Belongs to the LysR transcriptional regulatory family.</text>
</comment>
<dbReference type="Gene3D" id="1.10.10.10">
    <property type="entry name" value="Winged helix-like DNA-binding domain superfamily/Winged helix DNA-binding domain"/>
    <property type="match status" value="1"/>
</dbReference>
<dbReference type="GO" id="GO:0043565">
    <property type="term" value="F:sequence-specific DNA binding"/>
    <property type="evidence" value="ECO:0007669"/>
    <property type="project" value="TreeGrafter"/>
</dbReference>
<dbReference type="GO" id="GO:0006351">
    <property type="term" value="P:DNA-templated transcription"/>
    <property type="evidence" value="ECO:0007669"/>
    <property type="project" value="TreeGrafter"/>
</dbReference>
<dbReference type="GO" id="GO:0003700">
    <property type="term" value="F:DNA-binding transcription factor activity"/>
    <property type="evidence" value="ECO:0007669"/>
    <property type="project" value="InterPro"/>
</dbReference>
<keyword evidence="4" id="KW-0804">Transcription</keyword>
<evidence type="ECO:0000256" key="3">
    <source>
        <dbReference type="ARBA" id="ARBA00023125"/>
    </source>
</evidence>
<protein>
    <submittedName>
        <fullName evidence="6">LysR family transcriptional regulator</fullName>
    </submittedName>
</protein>
<dbReference type="SUPFAM" id="SSF53850">
    <property type="entry name" value="Periplasmic binding protein-like II"/>
    <property type="match status" value="1"/>
</dbReference>
<dbReference type="Gene3D" id="3.40.190.290">
    <property type="match status" value="1"/>
</dbReference>
<dbReference type="EMBL" id="CP046916">
    <property type="protein sequence ID" value="QGZ66037.1"/>
    <property type="molecule type" value="Genomic_DNA"/>
</dbReference>
<dbReference type="OrthoDB" id="9810065at2"/>
<evidence type="ECO:0000256" key="1">
    <source>
        <dbReference type="ARBA" id="ARBA00009437"/>
    </source>
</evidence>
<dbReference type="CDD" id="cd08422">
    <property type="entry name" value="PBP2_CrgA_like"/>
    <property type="match status" value="1"/>
</dbReference>
<dbReference type="SUPFAM" id="SSF46785">
    <property type="entry name" value="Winged helix' DNA-binding domain"/>
    <property type="match status" value="1"/>
</dbReference>
<dbReference type="FunFam" id="1.10.10.10:FF:000001">
    <property type="entry name" value="LysR family transcriptional regulator"/>
    <property type="match status" value="1"/>
</dbReference>
<accession>A0A7Z2JHQ5</accession>
<reference evidence="6 7" key="1">
    <citation type="submission" date="2019-12" db="EMBL/GenBank/DDBJ databases">
        <title>Paraburkholderia acidiphila 7Q-K02 sp. nov and Paraburkholderia acidisoli DHF22 sp. nov., two strains isolated from forest soil.</title>
        <authorList>
            <person name="Gao Z."/>
            <person name="Qiu L."/>
        </authorList>
    </citation>
    <scope>NUCLEOTIDE SEQUENCE [LARGE SCALE GENOMIC DNA]</scope>
    <source>
        <strain evidence="6 7">DHF22</strain>
    </source>
</reference>
<dbReference type="KEGG" id="pacs:FAZ98_29925"/>
<dbReference type="AlphaFoldDB" id="A0A7Z2JHQ5"/>
<dbReference type="InterPro" id="IPR000847">
    <property type="entry name" value="LysR_HTH_N"/>
</dbReference>
<dbReference type="RefSeq" id="WP_158957092.1">
    <property type="nucleotide sequence ID" value="NZ_CP046916.1"/>
</dbReference>
<evidence type="ECO:0000313" key="6">
    <source>
        <dbReference type="EMBL" id="QGZ66037.1"/>
    </source>
</evidence>